<dbReference type="AlphaFoldDB" id="A0A4D6KV05"/>
<name>A0A4D6KV05_VIGUN</name>
<evidence type="ECO:0000256" key="1">
    <source>
        <dbReference type="SAM" id="MobiDB-lite"/>
    </source>
</evidence>
<proteinExistence type="predicted"/>
<protein>
    <submittedName>
        <fullName evidence="2">Uncharacterized protein</fullName>
    </submittedName>
</protein>
<accession>A0A4D6KV05</accession>
<dbReference type="EMBL" id="CP039346">
    <property type="protein sequence ID" value="QCD81936.1"/>
    <property type="molecule type" value="Genomic_DNA"/>
</dbReference>
<feature type="region of interest" description="Disordered" evidence="1">
    <location>
        <begin position="38"/>
        <end position="62"/>
    </location>
</feature>
<reference evidence="2 3" key="1">
    <citation type="submission" date="2019-04" db="EMBL/GenBank/DDBJ databases">
        <title>An improved genome assembly and genetic linkage map for asparagus bean, Vigna unguiculata ssp. sesquipedialis.</title>
        <authorList>
            <person name="Xia Q."/>
            <person name="Zhang R."/>
            <person name="Dong Y."/>
        </authorList>
    </citation>
    <scope>NUCLEOTIDE SEQUENCE [LARGE SCALE GENOMIC DNA]</scope>
    <source>
        <tissue evidence="2">Leaf</tissue>
    </source>
</reference>
<keyword evidence="3" id="KW-1185">Reference proteome</keyword>
<organism evidence="2 3">
    <name type="scientific">Vigna unguiculata</name>
    <name type="common">Cowpea</name>
    <dbReference type="NCBI Taxonomy" id="3917"/>
    <lineage>
        <taxon>Eukaryota</taxon>
        <taxon>Viridiplantae</taxon>
        <taxon>Streptophyta</taxon>
        <taxon>Embryophyta</taxon>
        <taxon>Tracheophyta</taxon>
        <taxon>Spermatophyta</taxon>
        <taxon>Magnoliopsida</taxon>
        <taxon>eudicotyledons</taxon>
        <taxon>Gunneridae</taxon>
        <taxon>Pentapetalae</taxon>
        <taxon>rosids</taxon>
        <taxon>fabids</taxon>
        <taxon>Fabales</taxon>
        <taxon>Fabaceae</taxon>
        <taxon>Papilionoideae</taxon>
        <taxon>50 kb inversion clade</taxon>
        <taxon>NPAAA clade</taxon>
        <taxon>indigoferoid/millettioid clade</taxon>
        <taxon>Phaseoleae</taxon>
        <taxon>Vigna</taxon>
    </lineage>
</organism>
<gene>
    <name evidence="2" type="ORF">DEO72_LG2g2267</name>
</gene>
<evidence type="ECO:0000313" key="3">
    <source>
        <dbReference type="Proteomes" id="UP000501690"/>
    </source>
</evidence>
<dbReference type="Proteomes" id="UP000501690">
    <property type="component" value="Linkage Group LG2"/>
</dbReference>
<evidence type="ECO:0000313" key="2">
    <source>
        <dbReference type="EMBL" id="QCD81936.1"/>
    </source>
</evidence>
<sequence length="62" mass="6629">MYPTNPVNLAQARGIPRSSYQLSPGRDCIQRARQGLAQASLSRSGETTLAQTSGIRLGEPSN</sequence>